<feature type="transmembrane region" description="Helical" evidence="1">
    <location>
        <begin position="15"/>
        <end position="33"/>
    </location>
</feature>
<dbReference type="STRING" id="1618364.UX86_C0024G0006"/>
<comment type="caution">
    <text evidence="2">The sequence shown here is derived from an EMBL/GenBank/DDBJ whole genome shotgun (WGS) entry which is preliminary data.</text>
</comment>
<evidence type="ECO:0000256" key="1">
    <source>
        <dbReference type="SAM" id="Phobius"/>
    </source>
</evidence>
<keyword evidence="1" id="KW-0812">Transmembrane</keyword>
<name>A0A0G1UBF3_9BACT</name>
<evidence type="ECO:0000313" key="2">
    <source>
        <dbReference type="EMBL" id="KKU63458.1"/>
    </source>
</evidence>
<gene>
    <name evidence="2" type="ORF">UX86_C0024G0006</name>
</gene>
<reference evidence="2 3" key="1">
    <citation type="journal article" date="2015" name="Nature">
        <title>rRNA introns, odd ribosomes, and small enigmatic genomes across a large radiation of phyla.</title>
        <authorList>
            <person name="Brown C.T."/>
            <person name="Hug L.A."/>
            <person name="Thomas B.C."/>
            <person name="Sharon I."/>
            <person name="Castelle C.J."/>
            <person name="Singh A."/>
            <person name="Wilkins M.J."/>
            <person name="Williams K.H."/>
            <person name="Banfield J.F."/>
        </authorList>
    </citation>
    <scope>NUCLEOTIDE SEQUENCE [LARGE SCALE GENOMIC DNA]</scope>
</reference>
<sequence length="41" mass="4728">MNRFELVGAPGSEKFAPPLIFVYFDMLLFGYAGKVFRLEKK</sequence>
<keyword evidence="1" id="KW-0472">Membrane</keyword>
<keyword evidence="1" id="KW-1133">Transmembrane helix</keyword>
<evidence type="ECO:0000313" key="3">
    <source>
        <dbReference type="Proteomes" id="UP000034502"/>
    </source>
</evidence>
<proteinExistence type="predicted"/>
<dbReference type="Proteomes" id="UP000034502">
    <property type="component" value="Unassembled WGS sequence"/>
</dbReference>
<organism evidence="2 3">
    <name type="scientific">Candidatus Amesbacteria bacterium GW2011_GWC1_47_15</name>
    <dbReference type="NCBI Taxonomy" id="1618364"/>
    <lineage>
        <taxon>Bacteria</taxon>
        <taxon>Candidatus Amesiibacteriota</taxon>
    </lineage>
</organism>
<dbReference type="AlphaFoldDB" id="A0A0G1UBF3"/>
<accession>A0A0G1UBF3</accession>
<dbReference type="EMBL" id="LCNU01000024">
    <property type="protein sequence ID" value="KKU63458.1"/>
    <property type="molecule type" value="Genomic_DNA"/>
</dbReference>
<protein>
    <submittedName>
        <fullName evidence="2">Uncharacterized protein</fullName>
    </submittedName>
</protein>